<gene>
    <name evidence="1" type="ORF">MCOL2_04121</name>
</gene>
<sequence length="44" mass="5220">MDGVYKKMLPWYIVVPSKHELWIKQVKNAPSETKLLFFSKKIVV</sequence>
<evidence type="ECO:0000313" key="1">
    <source>
        <dbReference type="EMBL" id="EUJ61600.1"/>
    </source>
</evidence>
<organism evidence="1 2">
    <name type="scientific">Listeria fleischmannii FSL S10-1203</name>
    <dbReference type="NCBI Taxonomy" id="1265822"/>
    <lineage>
        <taxon>Bacteria</taxon>
        <taxon>Bacillati</taxon>
        <taxon>Bacillota</taxon>
        <taxon>Bacilli</taxon>
        <taxon>Bacillales</taxon>
        <taxon>Listeriaceae</taxon>
        <taxon>Listeria</taxon>
    </lineage>
</organism>
<dbReference type="PATRIC" id="fig|1265822.4.peg.851"/>
<dbReference type="AlphaFoldDB" id="W7E1C7"/>
<protein>
    <submittedName>
        <fullName evidence="1">Uncharacterized protein</fullName>
    </submittedName>
</protein>
<evidence type="ECO:0000313" key="2">
    <source>
        <dbReference type="Proteomes" id="UP000019241"/>
    </source>
</evidence>
<proteinExistence type="predicted"/>
<reference evidence="1 2" key="1">
    <citation type="submission" date="2012-12" db="EMBL/GenBank/DDBJ databases">
        <title>Novel taxa of Listeriaceae from agricultural environments in the United States.</title>
        <authorList>
            <person name="den Bakker H.C."/>
            <person name="Allred A."/>
            <person name="Warchocki S."/>
            <person name="Wright E.M."/>
            <person name="Burrell A."/>
            <person name="Nightingale K.K."/>
            <person name="Kephart D."/>
            <person name="Wiedmann M."/>
        </authorList>
    </citation>
    <scope>NUCLEOTIDE SEQUENCE [LARGE SCALE GENOMIC DNA]</scope>
    <source>
        <strain evidence="1 2">FSL S10-1203</strain>
    </source>
</reference>
<accession>W7E1C7</accession>
<comment type="caution">
    <text evidence="1">The sequence shown here is derived from an EMBL/GenBank/DDBJ whole genome shotgun (WGS) entry which is preliminary data.</text>
</comment>
<dbReference type="Proteomes" id="UP000019241">
    <property type="component" value="Unassembled WGS sequence"/>
</dbReference>
<name>W7E1C7_9LIST</name>
<dbReference type="EMBL" id="AODM01000012">
    <property type="protein sequence ID" value="EUJ61600.1"/>
    <property type="molecule type" value="Genomic_DNA"/>
</dbReference>